<organism evidence="1 2">
    <name type="scientific">Serpentinimonas raichei</name>
    <dbReference type="NCBI Taxonomy" id="1458425"/>
    <lineage>
        <taxon>Bacteria</taxon>
        <taxon>Pseudomonadati</taxon>
        <taxon>Pseudomonadota</taxon>
        <taxon>Betaproteobacteria</taxon>
        <taxon>Burkholderiales</taxon>
        <taxon>Comamonadaceae</taxon>
        <taxon>Serpentinimonas</taxon>
    </lineage>
</organism>
<sequence length="451" mass="50249">MNPTALPPCDALRRLPPDDALRRVLHDEVHARPPARLALPTGVLYLAVFNDGVSRQAELDLLRLLPGQERLTLPDLQDNFLRLALPGYTLKWERHSEFTRYSLVLPMHAEPAGWFESEQWNLPRLLPQGWLAQVPGRTFCAIELALLQADLAQPQALLEQMRPRFGEHTLAASLMGNQRHSMVLTDFRLRPSGFERMLVLAAPDTTETRAGRIVQRLLEVETYRLMALRGLPTAKDLAPELAQAEAQLAQITADLEHHQQSDQALLDTLVALAARVEKAIARHSYRFSATRAYDALAAQRITELRETPVPGTQTIGEFMRRRLSPAMATVAATEQRLLGLPERISRASALLRTRVDIATEGQNQQLLEKLTRGQALQLRLQSTVEGLSIAAISYYVISLLLYAAKALESAGVPIQPEIAVGALIPVVLYGVWRTVRRIHEKLRGADSDAAH</sequence>
<dbReference type="Proteomes" id="UP000067461">
    <property type="component" value="Chromosome"/>
</dbReference>
<proteinExistence type="predicted"/>
<dbReference type="STRING" id="1458425.SRAA_1126"/>
<dbReference type="EMBL" id="AP014568">
    <property type="protein sequence ID" value="BAO80980.1"/>
    <property type="molecule type" value="Genomic_DNA"/>
</dbReference>
<dbReference type="RefSeq" id="WP_231849345.1">
    <property type="nucleotide sequence ID" value="NZ_AP014568.1"/>
</dbReference>
<dbReference type="KEGG" id="cbaa:SRAA_1126"/>
<protein>
    <submittedName>
        <fullName evidence="1">Uncharacterized membrane-anchored protein conserved in bacteria</fullName>
    </submittedName>
</protein>
<keyword evidence="2" id="KW-1185">Reference proteome</keyword>
<dbReference type="InterPro" id="IPR021830">
    <property type="entry name" value="DUF3422"/>
</dbReference>
<evidence type="ECO:0000313" key="1">
    <source>
        <dbReference type="EMBL" id="BAO80980.1"/>
    </source>
</evidence>
<evidence type="ECO:0000313" key="2">
    <source>
        <dbReference type="Proteomes" id="UP000067461"/>
    </source>
</evidence>
<dbReference type="AlphaFoldDB" id="A0A060NIY3"/>
<reference evidence="1 2" key="1">
    <citation type="journal article" date="2014" name="Nat. Commun.">
        <title>Physiological and genomic features of highly alkaliphilic hydrogen-utilizing Betaproteobacteria from a continental serpentinizing site.</title>
        <authorList>
            <person name="Suzuki S."/>
            <person name="Kuenen J.G."/>
            <person name="Schipper K."/>
            <person name="van der Velde S."/>
            <person name="Ishii S."/>
            <person name="Wu A."/>
            <person name="Sorokin D.Y."/>
            <person name="Tenney A."/>
            <person name="Meng X.Y."/>
            <person name="Morrill P.L."/>
            <person name="Kamagata Y."/>
            <person name="Muyzer G."/>
            <person name="Nealson K.H."/>
        </authorList>
    </citation>
    <scope>NUCLEOTIDE SEQUENCE [LARGE SCALE GENOMIC DNA]</scope>
    <source>
        <strain evidence="1 2">A1</strain>
    </source>
</reference>
<gene>
    <name evidence="1" type="ORF">SRAA_1126</name>
</gene>
<dbReference type="Pfam" id="PF11902">
    <property type="entry name" value="DUF3422"/>
    <property type="match status" value="1"/>
</dbReference>
<dbReference type="HOGENOM" id="CLU_035873_0_0_4"/>
<accession>A0A060NIY3</accession>
<name>A0A060NIY3_9BURK</name>